<keyword evidence="3" id="KW-0229">DNA integration</keyword>
<dbReference type="InterPro" id="IPR044068">
    <property type="entry name" value="CB"/>
</dbReference>
<comment type="caution">
    <text evidence="9">The sequence shown here is derived from an EMBL/GenBank/DDBJ whole genome shotgun (WGS) entry which is preliminary data.</text>
</comment>
<evidence type="ECO:0000259" key="7">
    <source>
        <dbReference type="PROSITE" id="PS51898"/>
    </source>
</evidence>
<evidence type="ECO:0000313" key="10">
    <source>
        <dbReference type="Proteomes" id="UP000054874"/>
    </source>
</evidence>
<dbReference type="InterPro" id="IPR011010">
    <property type="entry name" value="DNA_brk_join_enz"/>
</dbReference>
<dbReference type="OrthoDB" id="1818781at2"/>
<dbReference type="Gene3D" id="1.10.443.10">
    <property type="entry name" value="Intergrase catalytic core"/>
    <property type="match status" value="1"/>
</dbReference>
<dbReference type="AlphaFoldDB" id="A0A0V8QCJ7"/>
<gene>
    <name evidence="9" type="ORF">ASU35_13590</name>
</gene>
<dbReference type="SUPFAM" id="SSF56349">
    <property type="entry name" value="DNA breaking-rejoining enzymes"/>
    <property type="match status" value="1"/>
</dbReference>
<protein>
    <submittedName>
        <fullName evidence="9">Integrase</fullName>
    </submittedName>
</protein>
<dbReference type="InterPro" id="IPR050090">
    <property type="entry name" value="Tyrosine_recombinase_XerCD"/>
</dbReference>
<organism evidence="9 10">
    <name type="scientific">Acetivibrio ethanolgignens</name>
    <dbReference type="NCBI Taxonomy" id="290052"/>
    <lineage>
        <taxon>Bacteria</taxon>
        <taxon>Bacillati</taxon>
        <taxon>Bacillota</taxon>
        <taxon>Clostridia</taxon>
        <taxon>Eubacteriales</taxon>
        <taxon>Oscillospiraceae</taxon>
        <taxon>Acetivibrio</taxon>
    </lineage>
</organism>
<evidence type="ECO:0000256" key="1">
    <source>
        <dbReference type="ARBA" id="ARBA00003283"/>
    </source>
</evidence>
<dbReference type="CDD" id="cd01189">
    <property type="entry name" value="INT_ICEBs1_C_like"/>
    <property type="match status" value="1"/>
</dbReference>
<dbReference type="Pfam" id="PF14657">
    <property type="entry name" value="Arm-DNA-bind_4"/>
    <property type="match status" value="1"/>
</dbReference>
<name>A0A0V8QCJ7_9FIRM</name>
<evidence type="ECO:0000313" key="9">
    <source>
        <dbReference type="EMBL" id="KSV58218.1"/>
    </source>
</evidence>
<dbReference type="Proteomes" id="UP000054874">
    <property type="component" value="Unassembled WGS sequence"/>
</dbReference>
<reference evidence="9 10" key="1">
    <citation type="submission" date="2015-11" db="EMBL/GenBank/DDBJ databases">
        <title>Butyribacter intestini gen. nov., sp. nov., a butyric acid-producing bacterium of the family Lachnospiraceae isolated from the human faeces.</title>
        <authorList>
            <person name="Zou Y."/>
            <person name="Xue W."/>
            <person name="Luo G."/>
            <person name="Lv M."/>
        </authorList>
    </citation>
    <scope>NUCLEOTIDE SEQUENCE [LARGE SCALE GENOMIC DNA]</scope>
    <source>
        <strain evidence="9 10">ACET-33324</strain>
    </source>
</reference>
<dbReference type="InterPro" id="IPR002104">
    <property type="entry name" value="Integrase_catalytic"/>
</dbReference>
<dbReference type="STRING" id="290052.ASU35_13590"/>
<dbReference type="PANTHER" id="PTHR30349">
    <property type="entry name" value="PHAGE INTEGRASE-RELATED"/>
    <property type="match status" value="1"/>
</dbReference>
<comment type="function">
    <text evidence="1">Site-specific tyrosine recombinase, which acts by catalyzing the cutting and rejoining of the recombining DNA molecules.</text>
</comment>
<dbReference type="InterPro" id="IPR004107">
    <property type="entry name" value="Integrase_SAM-like_N"/>
</dbReference>
<keyword evidence="4 6" id="KW-0238">DNA-binding</keyword>
<dbReference type="Pfam" id="PF00589">
    <property type="entry name" value="Phage_integrase"/>
    <property type="match status" value="1"/>
</dbReference>
<comment type="similarity">
    <text evidence="2">Belongs to the 'phage' integrase family.</text>
</comment>
<dbReference type="PROSITE" id="PS51900">
    <property type="entry name" value="CB"/>
    <property type="match status" value="1"/>
</dbReference>
<proteinExistence type="inferred from homology"/>
<accession>A0A0V8QCJ7</accession>
<dbReference type="Pfam" id="PF14659">
    <property type="entry name" value="Phage_int_SAM_3"/>
    <property type="match status" value="1"/>
</dbReference>
<feature type="domain" description="Tyr recombinase" evidence="7">
    <location>
        <begin position="162"/>
        <end position="346"/>
    </location>
</feature>
<dbReference type="PANTHER" id="PTHR30349:SF64">
    <property type="entry name" value="PROPHAGE INTEGRASE INTD-RELATED"/>
    <property type="match status" value="1"/>
</dbReference>
<evidence type="ECO:0000256" key="3">
    <source>
        <dbReference type="ARBA" id="ARBA00022908"/>
    </source>
</evidence>
<feature type="domain" description="Core-binding (CB)" evidence="8">
    <location>
        <begin position="56"/>
        <end position="140"/>
    </location>
</feature>
<sequence length="420" mass="48205">MPAYKDNKTGKWFCKFYYTDWQGNNRQKWKRGFATKKEALAYERDFLEKQSANPDMTFQNLYELYMEDMTARLKQSTILTKKHICETHILPFFGKKPINEIKASDVRRWQNQLMNSPKGYSKTYLKTINNQLTCMINYAKRFYDLNTNPCGQAGSIGQAKAEEMDYWTYDEYVAFREGIKDKPLSYICFQVLYWTGMREGELLALTATDIDLIAKQIDINKTYQRLHGEDIITTPKTRKSKRKVPIPDFLCQELQEYMDSRYMLAPNERLFPITKSFLSHEMERGCKKTGVKRIRIHDIRHSHASLLINQGCDALILADRLGHEKVSTTLNTYSHLFPHKQQELVSNLEQLAATVGVTPTPEPPMGNPLLETMGISYDGNIAGGSVTPDTAYANAGLPYGPMPKETASGKVIPMPKRKAI</sequence>
<dbReference type="EMBL" id="LNAM01000180">
    <property type="protein sequence ID" value="KSV58218.1"/>
    <property type="molecule type" value="Genomic_DNA"/>
</dbReference>
<dbReference type="InterPro" id="IPR013762">
    <property type="entry name" value="Integrase-like_cat_sf"/>
</dbReference>
<evidence type="ECO:0000256" key="2">
    <source>
        <dbReference type="ARBA" id="ARBA00008857"/>
    </source>
</evidence>
<dbReference type="InterPro" id="IPR028259">
    <property type="entry name" value="AP2-like_int_N"/>
</dbReference>
<evidence type="ECO:0000256" key="5">
    <source>
        <dbReference type="ARBA" id="ARBA00023172"/>
    </source>
</evidence>
<evidence type="ECO:0000256" key="6">
    <source>
        <dbReference type="PROSITE-ProRule" id="PRU01248"/>
    </source>
</evidence>
<dbReference type="GO" id="GO:0006310">
    <property type="term" value="P:DNA recombination"/>
    <property type="evidence" value="ECO:0007669"/>
    <property type="project" value="UniProtKB-KW"/>
</dbReference>
<keyword evidence="5" id="KW-0233">DNA recombination</keyword>
<dbReference type="PROSITE" id="PS51898">
    <property type="entry name" value="TYR_RECOMBINASE"/>
    <property type="match status" value="1"/>
</dbReference>
<dbReference type="RefSeq" id="WP_058353527.1">
    <property type="nucleotide sequence ID" value="NZ_CABMMD010000180.1"/>
</dbReference>
<dbReference type="GO" id="GO:0015074">
    <property type="term" value="P:DNA integration"/>
    <property type="evidence" value="ECO:0007669"/>
    <property type="project" value="UniProtKB-KW"/>
</dbReference>
<dbReference type="Gene3D" id="1.10.150.130">
    <property type="match status" value="1"/>
</dbReference>
<evidence type="ECO:0000256" key="4">
    <source>
        <dbReference type="ARBA" id="ARBA00023125"/>
    </source>
</evidence>
<evidence type="ECO:0000259" key="8">
    <source>
        <dbReference type="PROSITE" id="PS51900"/>
    </source>
</evidence>
<dbReference type="GO" id="GO:0003677">
    <property type="term" value="F:DNA binding"/>
    <property type="evidence" value="ECO:0007669"/>
    <property type="project" value="UniProtKB-UniRule"/>
</dbReference>
<dbReference type="InterPro" id="IPR010998">
    <property type="entry name" value="Integrase_recombinase_N"/>
</dbReference>
<keyword evidence="10" id="KW-1185">Reference proteome</keyword>